<dbReference type="Proteomes" id="UP000321039">
    <property type="component" value="Unassembled WGS sequence"/>
</dbReference>
<dbReference type="PROSITE" id="PS01156">
    <property type="entry name" value="TONB_DEPENDENT_REC_2"/>
    <property type="match status" value="1"/>
</dbReference>
<evidence type="ECO:0000256" key="8">
    <source>
        <dbReference type="ARBA" id="ARBA00023065"/>
    </source>
</evidence>
<evidence type="ECO:0000313" key="18">
    <source>
        <dbReference type="EMBL" id="TXS92769.1"/>
    </source>
</evidence>
<name>A0A5C8ZY97_9GAMM</name>
<comment type="subcellular location">
    <subcellularLocation>
        <location evidence="1 12">Cell outer membrane</location>
        <topology evidence="1 12">Multi-pass membrane protein</topology>
    </subcellularLocation>
</comment>
<keyword evidence="10 12" id="KW-0472">Membrane</keyword>
<comment type="caution">
    <text evidence="18">The sequence shown here is derived from an EMBL/GenBank/DDBJ whole genome shotgun (WGS) entry which is preliminary data.</text>
</comment>
<dbReference type="InterPro" id="IPR039426">
    <property type="entry name" value="TonB-dep_rcpt-like"/>
</dbReference>
<feature type="domain" description="TonB-dependent receptor-like beta-barrel" evidence="16">
    <location>
        <begin position="314"/>
        <end position="726"/>
    </location>
</feature>
<gene>
    <name evidence="18" type="ORF">FV139_12400</name>
</gene>
<feature type="chain" id="PRO_5022790604" evidence="15">
    <location>
        <begin position="26"/>
        <end position="762"/>
    </location>
</feature>
<evidence type="ECO:0000256" key="1">
    <source>
        <dbReference type="ARBA" id="ARBA00004571"/>
    </source>
</evidence>
<evidence type="ECO:0000256" key="10">
    <source>
        <dbReference type="ARBA" id="ARBA00023136"/>
    </source>
</evidence>
<evidence type="ECO:0000259" key="16">
    <source>
        <dbReference type="Pfam" id="PF00593"/>
    </source>
</evidence>
<dbReference type="AlphaFoldDB" id="A0A5C8ZY97"/>
<evidence type="ECO:0000256" key="4">
    <source>
        <dbReference type="ARBA" id="ARBA00022496"/>
    </source>
</evidence>
<evidence type="ECO:0000259" key="17">
    <source>
        <dbReference type="Pfam" id="PF07715"/>
    </source>
</evidence>
<evidence type="ECO:0000256" key="6">
    <source>
        <dbReference type="ARBA" id="ARBA00022729"/>
    </source>
</evidence>
<evidence type="ECO:0000313" key="19">
    <source>
        <dbReference type="Proteomes" id="UP000321039"/>
    </source>
</evidence>
<keyword evidence="8" id="KW-0406">Ion transport</keyword>
<keyword evidence="9 14" id="KW-0798">TonB box</keyword>
<evidence type="ECO:0000256" key="12">
    <source>
        <dbReference type="PROSITE-ProRule" id="PRU01360"/>
    </source>
</evidence>
<dbReference type="Gene3D" id="2.40.170.20">
    <property type="entry name" value="TonB-dependent receptor, beta-barrel domain"/>
    <property type="match status" value="1"/>
</dbReference>
<protein>
    <submittedName>
        <fullName evidence="18">TonB-dependent receptor plug domain-containing protein</fullName>
    </submittedName>
</protein>
<dbReference type="InterPro" id="IPR012910">
    <property type="entry name" value="Plug_dom"/>
</dbReference>
<feature type="domain" description="TonB-dependent receptor plug" evidence="17">
    <location>
        <begin position="46"/>
        <end position="154"/>
    </location>
</feature>
<dbReference type="InterPro" id="IPR010917">
    <property type="entry name" value="TonB_rcpt_CS"/>
</dbReference>
<reference evidence="18 19" key="1">
    <citation type="submission" date="2019-08" db="EMBL/GenBank/DDBJ databases">
        <title>Parahaliea maris sp. nov., isolated from the surface seawater.</title>
        <authorList>
            <person name="Liu Y."/>
        </authorList>
    </citation>
    <scope>NUCLEOTIDE SEQUENCE [LARGE SCALE GENOMIC DNA]</scope>
    <source>
        <strain evidence="18 19">HSLHS9</strain>
    </source>
</reference>
<comment type="similarity">
    <text evidence="12 14">Belongs to the TonB-dependent receptor family.</text>
</comment>
<keyword evidence="6 15" id="KW-0732">Signal</keyword>
<keyword evidence="7" id="KW-0408">Iron</keyword>
<proteinExistence type="inferred from homology"/>
<keyword evidence="19" id="KW-1185">Reference proteome</keyword>
<keyword evidence="2 12" id="KW-0813">Transport</keyword>
<keyword evidence="11 12" id="KW-0998">Cell outer membrane</keyword>
<dbReference type="SUPFAM" id="SSF56935">
    <property type="entry name" value="Porins"/>
    <property type="match status" value="1"/>
</dbReference>
<evidence type="ECO:0000256" key="15">
    <source>
        <dbReference type="SAM" id="SignalP"/>
    </source>
</evidence>
<evidence type="ECO:0000256" key="14">
    <source>
        <dbReference type="RuleBase" id="RU003357"/>
    </source>
</evidence>
<evidence type="ECO:0000256" key="13">
    <source>
        <dbReference type="PROSITE-ProRule" id="PRU10144"/>
    </source>
</evidence>
<sequence length="762" mass="82854">MNVTTTRLLTSLVVAGSSMAVEASAAERASVLEEVIVTAQKREQSLREVPVTISALSANDLKDLRINDAMDIENYVTNIDIKGTIAGTNPAITIRGIGLNDFNFNNNPAVGVYLDEVFLTSAAMLNFSTFDMERVEVLKGPQGTLYGRNTTGGAIGYFSRRPGSEWEGYATASAGNYGLYEFEGALNMPITDQWAARVAGRYSNRDDSYQDNTLGSQFEGSEQSTGRISLRYDGDALSLDTSISVFDQNAGFQGFKNRGYLNPTDPALGPCAALQSGKPVRAPECSAVALGVGATLLNVDFESFPDQRYGKVSYADGVAGDGVATEAALWIARLDYEFSDFASITSVTSLGRTDIEMGESLYGSAKGYHYFETATDVEIEQASQELRFNYSAETLDATLGMFYSRDSVRSDSVADATDGLATFYRVTMDQDTDAYAVFGQIDFHLTPRLTVQIGARYSRESRDAVGGTTDLNPFDQSVVLYAPPELGGFGLPSDFSGEFATSAGTAIAIDDDNVSWRLGASYNVSDSSMIYANITTGFKSGIVYADVTFSPEEMGPIDAENVVAYEAGIKSSLSGNTLEVSAAGFYYDYKDIQTLVPSDLGLTFANAEQADIGGFEAELKWLVTDGLQIRGGVGYLTTELHQDGLDGNDLPNSPKWQFNAIANYSPNIFESLSVDLQLDYKYTDSMYKEATNSMLSFVDNYSLLNARLSIGGLDEDWRISLWTKNLLEEEYLEQVFIIDVFGITSDLYNTPRTYGLTASYNF</sequence>
<organism evidence="18 19">
    <name type="scientific">Parahaliea maris</name>
    <dbReference type="NCBI Taxonomy" id="2716870"/>
    <lineage>
        <taxon>Bacteria</taxon>
        <taxon>Pseudomonadati</taxon>
        <taxon>Pseudomonadota</taxon>
        <taxon>Gammaproteobacteria</taxon>
        <taxon>Cellvibrionales</taxon>
        <taxon>Halieaceae</taxon>
        <taxon>Parahaliea</taxon>
    </lineage>
</organism>
<dbReference type="GO" id="GO:0006826">
    <property type="term" value="P:iron ion transport"/>
    <property type="evidence" value="ECO:0007669"/>
    <property type="project" value="UniProtKB-KW"/>
</dbReference>
<dbReference type="RefSeq" id="WP_148068772.1">
    <property type="nucleotide sequence ID" value="NZ_VRZA01000004.1"/>
</dbReference>
<dbReference type="Pfam" id="PF07715">
    <property type="entry name" value="Plug"/>
    <property type="match status" value="1"/>
</dbReference>
<evidence type="ECO:0000256" key="3">
    <source>
        <dbReference type="ARBA" id="ARBA00022452"/>
    </source>
</evidence>
<evidence type="ECO:0000256" key="9">
    <source>
        <dbReference type="ARBA" id="ARBA00023077"/>
    </source>
</evidence>
<keyword evidence="18" id="KW-0675">Receptor</keyword>
<dbReference type="PROSITE" id="PS52016">
    <property type="entry name" value="TONB_DEPENDENT_REC_3"/>
    <property type="match status" value="1"/>
</dbReference>
<feature type="short sequence motif" description="TonB C-terminal box" evidence="13">
    <location>
        <begin position="745"/>
        <end position="762"/>
    </location>
</feature>
<feature type="signal peptide" evidence="15">
    <location>
        <begin position="1"/>
        <end position="25"/>
    </location>
</feature>
<dbReference type="EMBL" id="VRZA01000004">
    <property type="protein sequence ID" value="TXS92769.1"/>
    <property type="molecule type" value="Genomic_DNA"/>
</dbReference>
<evidence type="ECO:0000256" key="11">
    <source>
        <dbReference type="ARBA" id="ARBA00023237"/>
    </source>
</evidence>
<keyword evidence="3 12" id="KW-1134">Transmembrane beta strand</keyword>
<keyword evidence="5 12" id="KW-0812">Transmembrane</keyword>
<keyword evidence="4" id="KW-0410">Iron transport</keyword>
<accession>A0A5C8ZY97</accession>
<evidence type="ECO:0000256" key="7">
    <source>
        <dbReference type="ARBA" id="ARBA00023004"/>
    </source>
</evidence>
<dbReference type="PANTHER" id="PTHR32552:SF81">
    <property type="entry name" value="TONB-DEPENDENT OUTER MEMBRANE RECEPTOR"/>
    <property type="match status" value="1"/>
</dbReference>
<dbReference type="PANTHER" id="PTHR32552">
    <property type="entry name" value="FERRICHROME IRON RECEPTOR-RELATED"/>
    <property type="match status" value="1"/>
</dbReference>
<evidence type="ECO:0000256" key="5">
    <source>
        <dbReference type="ARBA" id="ARBA00022692"/>
    </source>
</evidence>
<dbReference type="InterPro" id="IPR036942">
    <property type="entry name" value="Beta-barrel_TonB_sf"/>
</dbReference>
<dbReference type="Pfam" id="PF00593">
    <property type="entry name" value="TonB_dep_Rec_b-barrel"/>
    <property type="match status" value="1"/>
</dbReference>
<dbReference type="InterPro" id="IPR000531">
    <property type="entry name" value="Beta-barrel_TonB"/>
</dbReference>
<dbReference type="GO" id="GO:0009279">
    <property type="term" value="C:cell outer membrane"/>
    <property type="evidence" value="ECO:0007669"/>
    <property type="project" value="UniProtKB-SubCell"/>
</dbReference>
<evidence type="ECO:0000256" key="2">
    <source>
        <dbReference type="ARBA" id="ARBA00022448"/>
    </source>
</evidence>